<dbReference type="Gene3D" id="3.30.379.10">
    <property type="entry name" value="Chitobiase/beta-hexosaminidase domain 2-like"/>
    <property type="match status" value="1"/>
</dbReference>
<dbReference type="Gene3D" id="2.60.120.260">
    <property type="entry name" value="Galactose-binding domain-like"/>
    <property type="match status" value="3"/>
</dbReference>
<feature type="active site" description="Proton donor" evidence="3">
    <location>
        <position position="301"/>
    </location>
</feature>
<evidence type="ECO:0000313" key="8">
    <source>
        <dbReference type="Proteomes" id="UP000823896"/>
    </source>
</evidence>
<feature type="domain" description="F5/8 type C" evidence="5">
    <location>
        <begin position="1035"/>
        <end position="1202"/>
    </location>
</feature>
<dbReference type="Pfam" id="PF02838">
    <property type="entry name" value="Glyco_hydro_20b"/>
    <property type="match status" value="1"/>
</dbReference>
<dbReference type="PROSITE" id="PS52009">
    <property type="entry name" value="GH84"/>
    <property type="match status" value="1"/>
</dbReference>
<evidence type="ECO:0000256" key="4">
    <source>
        <dbReference type="SAM" id="SignalP"/>
    </source>
</evidence>
<evidence type="ECO:0000256" key="1">
    <source>
        <dbReference type="ARBA" id="ARBA00022801"/>
    </source>
</evidence>
<dbReference type="InterPro" id="IPR051822">
    <property type="entry name" value="Glycosyl_Hydrolase_84"/>
</dbReference>
<dbReference type="PANTHER" id="PTHR13170">
    <property type="entry name" value="O-GLCNACASE"/>
    <property type="match status" value="1"/>
</dbReference>
<dbReference type="Pfam" id="PF07555">
    <property type="entry name" value="NAGidase"/>
    <property type="match status" value="1"/>
</dbReference>
<feature type="signal peptide" evidence="4">
    <location>
        <begin position="1"/>
        <end position="30"/>
    </location>
</feature>
<dbReference type="SUPFAM" id="SSF49785">
    <property type="entry name" value="Galactose-binding domain-like"/>
    <property type="match status" value="3"/>
</dbReference>
<dbReference type="Proteomes" id="UP000823896">
    <property type="component" value="Unassembled WGS sequence"/>
</dbReference>
<dbReference type="PANTHER" id="PTHR13170:SF16">
    <property type="entry name" value="PROTEIN O-GLCNACASE"/>
    <property type="match status" value="1"/>
</dbReference>
<dbReference type="SUPFAM" id="SSF140657">
    <property type="entry name" value="Hyaluronidase post-catalytic domain-like"/>
    <property type="match status" value="1"/>
</dbReference>
<protein>
    <submittedName>
        <fullName evidence="7">Beta-N-acetylglucosaminidase domain-containing protein</fullName>
    </submittedName>
</protein>
<evidence type="ECO:0000313" key="7">
    <source>
        <dbReference type="EMBL" id="HJC36085.1"/>
    </source>
</evidence>
<keyword evidence="2 3" id="KW-0326">Glycosidase</keyword>
<dbReference type="EMBL" id="DWWM01000019">
    <property type="protein sequence ID" value="HJC36085.1"/>
    <property type="molecule type" value="Genomic_DNA"/>
</dbReference>
<evidence type="ECO:0000256" key="2">
    <source>
        <dbReference type="ARBA" id="ARBA00023295"/>
    </source>
</evidence>
<dbReference type="GO" id="GO:0005975">
    <property type="term" value="P:carbohydrate metabolic process"/>
    <property type="evidence" value="ECO:0007669"/>
    <property type="project" value="UniProtKB-ARBA"/>
</dbReference>
<evidence type="ECO:0000259" key="5">
    <source>
        <dbReference type="PROSITE" id="PS50022"/>
    </source>
</evidence>
<dbReference type="Pfam" id="PF07554">
    <property type="entry name" value="FIVAR"/>
    <property type="match status" value="1"/>
</dbReference>
<feature type="non-terminal residue" evidence="7">
    <location>
        <position position="1477"/>
    </location>
</feature>
<dbReference type="PROSITE" id="PS50022">
    <property type="entry name" value="FA58C_3"/>
    <property type="match status" value="2"/>
</dbReference>
<comment type="caution">
    <text evidence="7">The sequence shown here is derived from an EMBL/GenBank/DDBJ whole genome shotgun (WGS) entry which is preliminary data.</text>
</comment>
<sequence length="1477" mass="163342">MKKFLRRISFGILAAAMGVSLLNLPVTVEAAGEQTEYQIYPTPHEVIYGDSESDLSDSAVIVAEDAIDEYTVNRATEALEEFGITSVEQSDTMQDGVTNVLLGVYGSDGVVDQYFEDNQLIDDETLFDKTDSYILSVDNNVIAVLGKDTDAAFYGMTSLKHIGKQVDNGIVRDLKINDYSDVAFRGFIEGYYGNPWSNEDRAELMKFGGEFKMNQYIFAPKDDPYHNSQWRTLYPQEELAEIAELAKVGNETKCRYVWSIHPFMYSAFNFNNYENDLAVIEAKFQQLLDAGVRQFGVLADDAAGVSVENTNRLLTDLTEWLESKQAEYEGLKTDLLYCPSEYYSSPSVLSKYSVLPENVKVMATGGKIWGEVARDYGANFTEQVGRPTYMWTNWPCTDNSKNHLIMGGYTTFLHTDVEPGTYQGIVLNPMQQSEPSKVAIFGNAEFAWNMWESEEKANEVWNDAFSYVDHLDGEETAASNALRELSKHMINQNMDTRVTALDESVELAPKLDAFLEKVEAGTSAVADAEALIDEFQIIKDAAVTYESSYGNARTYEQIQYWINSAKDTADAAIALLHGYIAYEEGNNADVWTYYSNAQTSFENSQTYGFWYVDHTEYAEFGVQHIVPFVEDMMADLASKVSGIVDPTAIVQRYITNRSDNPSSDEENVFDGSDSTYITYSSPNSIAVGEYVGVMYNRAITVNSIEFKMGNTNLHDTFTSAKLQYTVNGSEWIDIEGSEYTDNRSEISMDGLDIEARGIRLIATDVRTNTWLSVREININDRNNTSSDTPSGGQIAVTPYNSGWDIYQGAAGNLTDGNDGTYVWYDPGNISGGDHSNAGEYFGMDAGSVVNVGTVRFVVGASGSVDKWTSYHMEYSVDGQSWTTVASYTGASSGQDIIEEDLGGVEARYVRLVNDQYVKKWICFSEMSMTDANYKTTDYTYTNNDACTTIGNDHTLSSTSLEATKGITLQPGEYVGIQLERIKEIESIDVDVTTDALTLQFAENQVEWRTGTDYGNVRYIRLINNTDSAVTFDLNTFAVNSVEVEENEFVETTMGINSAYGANDSRRTGTLLNAFDGDLDTVTRFQDYPQEGGYITYKLGQTRSISKIRMYNTDGELNYLRDGKIQVSADGEKWIDVAEIGDGVENDNHDSQATDGWTHDSVNPGNYYFEGELDEAVEANYIRILFTADYDHRFIAINEFVINDGEVVKTVNDPTYSATGYTGSGEDFYYLTDGDYTTAFTAPTDSGEITYKLSENTNINYLTIIQSSNISNATVMARVGADEWITLGTMDASLNVFYNTEHENIFEIKIVYDGVAPSIYEIIARNVEGISGETDKTALNEAIAAAEALDGEDYTANSWQALQDALTAAQTVADNATASQSEINNAANALNSAVSALQIKASNAAMTALQNIVDKANALQEDSLAELIANAQALLDDPNNASTTAVVSAMLDLSEAMADLNTDESSDKLKEDLLDTIE</sequence>
<dbReference type="Gene3D" id="1.20.1270.90">
    <property type="entry name" value="AF1782-like"/>
    <property type="match status" value="1"/>
</dbReference>
<dbReference type="InterPro" id="IPR017853">
    <property type="entry name" value="GH"/>
</dbReference>
<dbReference type="InterPro" id="IPR008979">
    <property type="entry name" value="Galactose-bd-like_sf"/>
</dbReference>
<keyword evidence="4" id="KW-0732">Signal</keyword>
<proteinExistence type="inferred from homology"/>
<dbReference type="Pfam" id="PF21774">
    <property type="entry name" value="NagJ_C"/>
    <property type="match status" value="1"/>
</dbReference>
<dbReference type="InterPro" id="IPR029018">
    <property type="entry name" value="Hex-like_dom2"/>
</dbReference>
<name>A0A9D2NPD7_9FIRM</name>
<comment type="similarity">
    <text evidence="3">Belongs to the glycosyl hydrolase 84 family.</text>
</comment>
<dbReference type="InterPro" id="IPR000421">
    <property type="entry name" value="FA58C"/>
</dbReference>
<feature type="domain" description="F5/8 type C" evidence="5">
    <location>
        <begin position="773"/>
        <end position="911"/>
    </location>
</feature>
<dbReference type="InterPro" id="IPR011496">
    <property type="entry name" value="O-GlcNAcase_cat"/>
</dbReference>
<feature type="domain" description="GH84" evidence="6">
    <location>
        <begin position="183"/>
        <end position="451"/>
    </location>
</feature>
<dbReference type="SUPFAM" id="SSF55545">
    <property type="entry name" value="beta-N-acetylhexosaminidase-like domain"/>
    <property type="match status" value="1"/>
</dbReference>
<evidence type="ECO:0000259" key="6">
    <source>
        <dbReference type="PROSITE" id="PS52009"/>
    </source>
</evidence>
<reference evidence="7" key="2">
    <citation type="submission" date="2021-04" db="EMBL/GenBank/DDBJ databases">
        <authorList>
            <person name="Gilroy R."/>
        </authorList>
    </citation>
    <scope>NUCLEOTIDE SEQUENCE</scope>
    <source>
        <strain evidence="7">CHK187-11901</strain>
    </source>
</reference>
<reference evidence="7" key="1">
    <citation type="journal article" date="2021" name="PeerJ">
        <title>Extensive microbial diversity within the chicken gut microbiome revealed by metagenomics and culture.</title>
        <authorList>
            <person name="Gilroy R."/>
            <person name="Ravi A."/>
            <person name="Getino M."/>
            <person name="Pursley I."/>
            <person name="Horton D.L."/>
            <person name="Alikhan N.F."/>
            <person name="Baker D."/>
            <person name="Gharbi K."/>
            <person name="Hall N."/>
            <person name="Watson M."/>
            <person name="Adriaenssens E.M."/>
            <person name="Foster-Nyarko E."/>
            <person name="Jarju S."/>
            <person name="Secka A."/>
            <person name="Antonio M."/>
            <person name="Oren A."/>
            <person name="Chaudhuri R.R."/>
            <person name="La Ragione R."/>
            <person name="Hildebrand F."/>
            <person name="Pallen M.J."/>
        </authorList>
    </citation>
    <scope>NUCLEOTIDE SEQUENCE</scope>
    <source>
        <strain evidence="7">CHK187-11901</strain>
    </source>
</reference>
<organism evidence="7 8">
    <name type="scientific">Candidatus Merdibacter merdavium</name>
    <dbReference type="NCBI Taxonomy" id="2838692"/>
    <lineage>
        <taxon>Bacteria</taxon>
        <taxon>Bacillati</taxon>
        <taxon>Bacillota</taxon>
        <taxon>Erysipelotrichia</taxon>
        <taxon>Erysipelotrichales</taxon>
        <taxon>Erysipelotrichaceae</taxon>
        <taxon>Merdibacter</taxon>
    </lineage>
</organism>
<gene>
    <name evidence="7" type="ORF">H9702_03015</name>
</gene>
<dbReference type="InterPro" id="IPR049019">
    <property type="entry name" value="NagJ-like_helical"/>
</dbReference>
<dbReference type="InterPro" id="IPR015882">
    <property type="entry name" value="HEX_bac_N"/>
</dbReference>
<dbReference type="GO" id="GO:1901135">
    <property type="term" value="P:carbohydrate derivative metabolic process"/>
    <property type="evidence" value="ECO:0007669"/>
    <property type="project" value="UniProtKB-ARBA"/>
</dbReference>
<dbReference type="GO" id="GO:0015929">
    <property type="term" value="F:hexosaminidase activity"/>
    <property type="evidence" value="ECO:0007669"/>
    <property type="project" value="UniProtKB-ARBA"/>
</dbReference>
<feature type="chain" id="PRO_5039458917" evidence="4">
    <location>
        <begin position="31"/>
        <end position="1477"/>
    </location>
</feature>
<keyword evidence="1 3" id="KW-0378">Hydrolase</keyword>
<dbReference type="Gene3D" id="3.20.20.80">
    <property type="entry name" value="Glycosidases"/>
    <property type="match status" value="1"/>
</dbReference>
<dbReference type="Gene3D" id="1.20.58.460">
    <property type="entry name" value="Hyaluronidase post-catalytic domain-like"/>
    <property type="match status" value="1"/>
</dbReference>
<accession>A0A9D2NPD7</accession>
<dbReference type="Pfam" id="PF00754">
    <property type="entry name" value="F5_F8_type_C"/>
    <property type="match status" value="3"/>
</dbReference>
<dbReference type="SUPFAM" id="SSF51445">
    <property type="entry name" value="(Trans)glycosidases"/>
    <property type="match status" value="1"/>
</dbReference>
<evidence type="ECO:0000256" key="3">
    <source>
        <dbReference type="PROSITE-ProRule" id="PRU01353"/>
    </source>
</evidence>